<evidence type="ECO:0000313" key="2">
    <source>
        <dbReference type="EMBL" id="KAH7231184.1"/>
    </source>
</evidence>
<dbReference type="AlphaFoldDB" id="A0A8K0RMA8"/>
<dbReference type="EMBL" id="JAGPXF010000009">
    <property type="protein sequence ID" value="KAH7231184.1"/>
    <property type="molecule type" value="Genomic_DNA"/>
</dbReference>
<name>A0A8K0RMA8_9HYPO</name>
<feature type="compositionally biased region" description="Basic and acidic residues" evidence="1">
    <location>
        <begin position="54"/>
        <end position="63"/>
    </location>
</feature>
<organism evidence="2 3">
    <name type="scientific">Fusarium tricinctum</name>
    <dbReference type="NCBI Taxonomy" id="61284"/>
    <lineage>
        <taxon>Eukaryota</taxon>
        <taxon>Fungi</taxon>
        <taxon>Dikarya</taxon>
        <taxon>Ascomycota</taxon>
        <taxon>Pezizomycotina</taxon>
        <taxon>Sordariomycetes</taxon>
        <taxon>Hypocreomycetidae</taxon>
        <taxon>Hypocreales</taxon>
        <taxon>Nectriaceae</taxon>
        <taxon>Fusarium</taxon>
        <taxon>Fusarium tricinctum species complex</taxon>
    </lineage>
</organism>
<proteinExistence type="predicted"/>
<evidence type="ECO:0000256" key="1">
    <source>
        <dbReference type="SAM" id="MobiDB-lite"/>
    </source>
</evidence>
<comment type="caution">
    <text evidence="2">The sequence shown here is derived from an EMBL/GenBank/DDBJ whole genome shotgun (WGS) entry which is preliminary data.</text>
</comment>
<dbReference type="Proteomes" id="UP000813427">
    <property type="component" value="Unassembled WGS sequence"/>
</dbReference>
<protein>
    <submittedName>
        <fullName evidence="2">Uncharacterized protein</fullName>
    </submittedName>
</protein>
<sequence>MSTKHAERVITYASPEDWDSWSNECKKLAHAYDLWQYIDPSDRIRWPHRPGLPEIRDYPRQADPDDPESGAMAPNSDCDLLLGRDGISGSLFDVRDEVVGDKSWFLKDPRYTVNRTWLCTLVFIITTGSYNAE</sequence>
<accession>A0A8K0RMA8</accession>
<reference evidence="2" key="1">
    <citation type="journal article" date="2021" name="Nat. Commun.">
        <title>Genetic determinants of endophytism in the Arabidopsis root mycobiome.</title>
        <authorList>
            <person name="Mesny F."/>
            <person name="Miyauchi S."/>
            <person name="Thiergart T."/>
            <person name="Pickel B."/>
            <person name="Atanasova L."/>
            <person name="Karlsson M."/>
            <person name="Huettel B."/>
            <person name="Barry K.W."/>
            <person name="Haridas S."/>
            <person name="Chen C."/>
            <person name="Bauer D."/>
            <person name="Andreopoulos W."/>
            <person name="Pangilinan J."/>
            <person name="LaButti K."/>
            <person name="Riley R."/>
            <person name="Lipzen A."/>
            <person name="Clum A."/>
            <person name="Drula E."/>
            <person name="Henrissat B."/>
            <person name="Kohler A."/>
            <person name="Grigoriev I.V."/>
            <person name="Martin F.M."/>
            <person name="Hacquard S."/>
        </authorList>
    </citation>
    <scope>NUCLEOTIDE SEQUENCE</scope>
    <source>
        <strain evidence="2">MPI-SDFR-AT-0068</strain>
    </source>
</reference>
<evidence type="ECO:0000313" key="3">
    <source>
        <dbReference type="Proteomes" id="UP000813427"/>
    </source>
</evidence>
<feature type="region of interest" description="Disordered" evidence="1">
    <location>
        <begin position="54"/>
        <end position="75"/>
    </location>
</feature>
<gene>
    <name evidence="2" type="ORF">BKA59DRAFT_518452</name>
</gene>
<dbReference type="OrthoDB" id="5049560at2759"/>
<keyword evidence="3" id="KW-1185">Reference proteome</keyword>